<reference evidence="3 4" key="1">
    <citation type="journal article" date="2009" name="Stand. Genomic Sci.">
        <title>Complete genome sequence of Beutenbergia cavernae type strain (HKI 0122).</title>
        <authorList>
            <person name="Land M."/>
            <person name="Pukall R."/>
            <person name="Abt B."/>
            <person name="Goker M."/>
            <person name="Rohde M."/>
            <person name="Glavina Del Rio T."/>
            <person name="Tice H."/>
            <person name="Copeland A."/>
            <person name="Cheng J.F."/>
            <person name="Lucas S."/>
            <person name="Chen F."/>
            <person name="Nolan M."/>
            <person name="Bruce D."/>
            <person name="Goodwin L."/>
            <person name="Pitluck S."/>
            <person name="Ivanova N."/>
            <person name="Mavromatis K."/>
            <person name="Ovchinnikova G."/>
            <person name="Pati A."/>
            <person name="Chen A."/>
            <person name="Palaniappan K."/>
            <person name="Hauser L."/>
            <person name="Chang Y.J."/>
            <person name="Jefferies C.C."/>
            <person name="Saunders E."/>
            <person name="Brettin T."/>
            <person name="Detter J.C."/>
            <person name="Han C."/>
            <person name="Chain P."/>
            <person name="Bristow J."/>
            <person name="Eisen J.A."/>
            <person name="Markowitz V."/>
            <person name="Hugenholtz P."/>
            <person name="Kyrpides N.C."/>
            <person name="Klenk H.P."/>
            <person name="Lapidus A."/>
        </authorList>
    </citation>
    <scope>NUCLEOTIDE SEQUENCE [LARGE SCALE GENOMIC DNA]</scope>
    <source>
        <strain evidence="4">ATCC BAA-8 / DSM 12333 / NBRC 16432</strain>
    </source>
</reference>
<dbReference type="KEGG" id="bcv:Bcav_3507"/>
<dbReference type="GO" id="GO:0003700">
    <property type="term" value="F:DNA-binding transcription factor activity"/>
    <property type="evidence" value="ECO:0007669"/>
    <property type="project" value="InterPro"/>
</dbReference>
<dbReference type="OrthoDB" id="5242095at2"/>
<dbReference type="SUPFAM" id="SSF46955">
    <property type="entry name" value="Putative DNA-binding domain"/>
    <property type="match status" value="1"/>
</dbReference>
<dbReference type="SMART" id="SM00422">
    <property type="entry name" value="HTH_MERR"/>
    <property type="match status" value="1"/>
</dbReference>
<sequence>MTATIAPEVLILATEDDGAPPLGISAVAERTGLSADTLRWYEREGLLPPVARSPDGRRRYGARAVRIVELVSRLRRTGMPVEQMREFAQLVLRGPESYERRLDLLAEHRTRLLASIAELQADLTALDEKTAHYTRLIAEGSDCLDEPTTHDHTSGASR</sequence>
<dbReference type="InterPro" id="IPR000551">
    <property type="entry name" value="MerR-type_HTH_dom"/>
</dbReference>
<dbReference type="Gene3D" id="1.10.1660.10">
    <property type="match status" value="1"/>
</dbReference>
<dbReference type="InterPro" id="IPR009061">
    <property type="entry name" value="DNA-bd_dom_put_sf"/>
</dbReference>
<dbReference type="PANTHER" id="PTHR30204">
    <property type="entry name" value="REDOX-CYCLING DRUG-SENSING TRANSCRIPTIONAL ACTIVATOR SOXR"/>
    <property type="match status" value="1"/>
</dbReference>
<accession>C5C2C4</accession>
<evidence type="ECO:0000259" key="2">
    <source>
        <dbReference type="PROSITE" id="PS50937"/>
    </source>
</evidence>
<gene>
    <name evidence="3" type="ordered locus">Bcav_3507</name>
</gene>
<dbReference type="InterPro" id="IPR047057">
    <property type="entry name" value="MerR_fam"/>
</dbReference>
<dbReference type="CDD" id="cd01109">
    <property type="entry name" value="HTH_YyaN"/>
    <property type="match status" value="1"/>
</dbReference>
<dbReference type="PANTHER" id="PTHR30204:SF98">
    <property type="entry name" value="HTH-TYPE TRANSCRIPTIONAL REGULATOR ADHR"/>
    <property type="match status" value="1"/>
</dbReference>
<protein>
    <submittedName>
        <fullName evidence="3">Transcriptional regulator, MerR family</fullName>
    </submittedName>
</protein>
<dbReference type="RefSeq" id="WP_015883986.1">
    <property type="nucleotide sequence ID" value="NC_012669.1"/>
</dbReference>
<dbReference type="HOGENOM" id="CLU_060077_8_2_11"/>
<evidence type="ECO:0000313" key="4">
    <source>
        <dbReference type="Proteomes" id="UP000007962"/>
    </source>
</evidence>
<name>C5C2C4_BEUC1</name>
<evidence type="ECO:0000313" key="3">
    <source>
        <dbReference type="EMBL" id="ACQ81749.1"/>
    </source>
</evidence>
<dbReference type="PROSITE" id="PS00552">
    <property type="entry name" value="HTH_MERR_1"/>
    <property type="match status" value="1"/>
</dbReference>
<keyword evidence="4" id="KW-1185">Reference proteome</keyword>
<dbReference type="EMBL" id="CP001618">
    <property type="protein sequence ID" value="ACQ81749.1"/>
    <property type="molecule type" value="Genomic_DNA"/>
</dbReference>
<feature type="domain" description="HTH merR-type" evidence="2">
    <location>
        <begin position="24"/>
        <end position="90"/>
    </location>
</feature>
<dbReference type="Proteomes" id="UP000007962">
    <property type="component" value="Chromosome"/>
</dbReference>
<organism evidence="3 4">
    <name type="scientific">Beutenbergia cavernae (strain ATCC BAA-8 / DSM 12333 / CCUG 43141 / JCM 11478 / NBRC 16432 / NCIMB 13614 / HKI 0122)</name>
    <dbReference type="NCBI Taxonomy" id="471853"/>
    <lineage>
        <taxon>Bacteria</taxon>
        <taxon>Bacillati</taxon>
        <taxon>Actinomycetota</taxon>
        <taxon>Actinomycetes</taxon>
        <taxon>Micrococcales</taxon>
        <taxon>Beutenbergiaceae</taxon>
        <taxon>Beutenbergia</taxon>
    </lineage>
</organism>
<proteinExistence type="predicted"/>
<dbReference type="Pfam" id="PF13411">
    <property type="entry name" value="MerR_1"/>
    <property type="match status" value="1"/>
</dbReference>
<dbReference type="PRINTS" id="PR00040">
    <property type="entry name" value="HTHMERR"/>
</dbReference>
<dbReference type="GO" id="GO:0003677">
    <property type="term" value="F:DNA binding"/>
    <property type="evidence" value="ECO:0007669"/>
    <property type="project" value="UniProtKB-KW"/>
</dbReference>
<evidence type="ECO:0000256" key="1">
    <source>
        <dbReference type="ARBA" id="ARBA00023125"/>
    </source>
</evidence>
<dbReference type="AlphaFoldDB" id="C5C2C4"/>
<dbReference type="eggNOG" id="COG0789">
    <property type="taxonomic scope" value="Bacteria"/>
</dbReference>
<dbReference type="STRING" id="471853.Bcav_3507"/>
<dbReference type="PROSITE" id="PS50937">
    <property type="entry name" value="HTH_MERR_2"/>
    <property type="match status" value="1"/>
</dbReference>
<keyword evidence="1" id="KW-0238">DNA-binding</keyword>